<proteinExistence type="predicted"/>
<evidence type="ECO:0000313" key="1">
    <source>
        <dbReference type="EMBL" id="GKX66164.1"/>
    </source>
</evidence>
<evidence type="ECO:0000313" key="2">
    <source>
        <dbReference type="Proteomes" id="UP001058074"/>
    </source>
</evidence>
<accession>A0ACB5RAE0</accession>
<dbReference type="Proteomes" id="UP001058074">
    <property type="component" value="Unassembled WGS sequence"/>
</dbReference>
<keyword evidence="2" id="KW-1185">Reference proteome</keyword>
<sequence length="389" mass="42877">MMKKLHKLNSTPIILVLSFIVLLMTGEYIKTHFNYNNIFTKLETNNSKITKNNSDLKDFSMGELPTNAKNANIENIKVYPGGFPVGIKMNTKGVLVVGFSDIEVAQDKIESPGKKSGMELGDVILKVNNEDILDSKDLIKKVDKSKQNVEITIQRGDKIFNKTINPVVSTLDNSKKMGLWVRDSTAGVGTMTFYYEKNNIYGALGHPITDADTNSILKVRSGELVDSSIIAVKKGEKGSPGELKGIFIDNEKSKGTILNNTFAGIYGKLNGENKFAFRNGQLSILPRDKVKEGKAQILTTIDEKGPTLYDVEIVKLFHQDAPDIKSMVIKVTDERLLNKTGGIVQGMSGSPIIQDNCIVGAVTHVLVNRSDVGYGIYIEWMLNEAETVK</sequence>
<name>A0ACB5RAE0_9CLOT</name>
<reference evidence="1" key="1">
    <citation type="journal article" date="2025" name="Int. J. Syst. Evol. Microbiol.">
        <title>Inconstantimicrobium mannanitabidum sp. nov., a novel member of the family Clostridiaceae isolated from anoxic soil under the treatment of reductive soil disinfestation.</title>
        <authorList>
            <person name="Ueki A."/>
            <person name="Tonouchi A."/>
            <person name="Honma S."/>
            <person name="Kaku N."/>
            <person name="Ueki K."/>
        </authorList>
    </citation>
    <scope>NUCLEOTIDE SEQUENCE</scope>
    <source>
        <strain evidence="1">TW13</strain>
    </source>
</reference>
<gene>
    <name evidence="1" type="ORF">rsdtw13_14220</name>
</gene>
<dbReference type="EMBL" id="BROD01000001">
    <property type="protein sequence ID" value="GKX66164.1"/>
    <property type="molecule type" value="Genomic_DNA"/>
</dbReference>
<organism evidence="1 2">
    <name type="scientific">Inconstantimicrobium mannanitabidum</name>
    <dbReference type="NCBI Taxonomy" id="1604901"/>
    <lineage>
        <taxon>Bacteria</taxon>
        <taxon>Bacillati</taxon>
        <taxon>Bacillota</taxon>
        <taxon>Clostridia</taxon>
        <taxon>Eubacteriales</taxon>
        <taxon>Clostridiaceae</taxon>
        <taxon>Inconstantimicrobium</taxon>
    </lineage>
</organism>
<protein>
    <submittedName>
        <fullName evidence="1">SpoIVB peptidase</fullName>
    </submittedName>
</protein>
<comment type="caution">
    <text evidence="1">The sequence shown here is derived from an EMBL/GenBank/DDBJ whole genome shotgun (WGS) entry which is preliminary data.</text>
</comment>